<proteinExistence type="predicted"/>
<accession>A0A6G0TNC0</accession>
<organism evidence="1 2">
    <name type="scientific">Aphis glycines</name>
    <name type="common">Soybean aphid</name>
    <dbReference type="NCBI Taxonomy" id="307491"/>
    <lineage>
        <taxon>Eukaryota</taxon>
        <taxon>Metazoa</taxon>
        <taxon>Ecdysozoa</taxon>
        <taxon>Arthropoda</taxon>
        <taxon>Hexapoda</taxon>
        <taxon>Insecta</taxon>
        <taxon>Pterygota</taxon>
        <taxon>Neoptera</taxon>
        <taxon>Paraneoptera</taxon>
        <taxon>Hemiptera</taxon>
        <taxon>Sternorrhyncha</taxon>
        <taxon>Aphidomorpha</taxon>
        <taxon>Aphidoidea</taxon>
        <taxon>Aphididae</taxon>
        <taxon>Aphidini</taxon>
        <taxon>Aphis</taxon>
        <taxon>Aphis</taxon>
    </lineage>
</organism>
<comment type="caution">
    <text evidence="1">The sequence shown here is derived from an EMBL/GenBank/DDBJ whole genome shotgun (WGS) entry which is preliminary data.</text>
</comment>
<sequence length="260" mass="31173">MMNQMMNKLFLETSLEYFSNHSAVLIELSMSAETVLNGWQSFCNTVLLKKMELELCGHFCRANNRLISLKLLWNLPNYLLQNNMKNICYKYNIPIRNICCPKHSNEIKAFKTQETPNIQIEYLLIVSLLFESYHEEYNHVQQQSYHYLEDYEMEKFHEWKYLYRRYFDSKQLSSINSESMYRTTLRSAQYNGFIIIQPTSSWYCLIIQTIEWQLFIVDLKNFIIKINNCIFNVSLSYMYVLCIEAKFVKNSCHPDPYSDL</sequence>
<keyword evidence="2" id="KW-1185">Reference proteome</keyword>
<reference evidence="1 2" key="1">
    <citation type="submission" date="2019-08" db="EMBL/GenBank/DDBJ databases">
        <title>The genome of the soybean aphid Biotype 1, its phylome, world population structure and adaptation to the North American continent.</title>
        <authorList>
            <person name="Giordano R."/>
            <person name="Donthu R.K."/>
            <person name="Hernandez A.G."/>
            <person name="Wright C.L."/>
            <person name="Zimin A.V."/>
        </authorList>
    </citation>
    <scope>NUCLEOTIDE SEQUENCE [LARGE SCALE GENOMIC DNA]</scope>
    <source>
        <tissue evidence="1">Whole aphids</tissue>
    </source>
</reference>
<dbReference type="AlphaFoldDB" id="A0A6G0TNC0"/>
<dbReference type="EMBL" id="VYZN01000025">
    <property type="protein sequence ID" value="KAE9535807.1"/>
    <property type="molecule type" value="Genomic_DNA"/>
</dbReference>
<gene>
    <name evidence="1" type="ORF">AGLY_007708</name>
</gene>
<name>A0A6G0TNC0_APHGL</name>
<dbReference type="Proteomes" id="UP000475862">
    <property type="component" value="Unassembled WGS sequence"/>
</dbReference>
<evidence type="ECO:0000313" key="1">
    <source>
        <dbReference type="EMBL" id="KAE9535807.1"/>
    </source>
</evidence>
<protein>
    <submittedName>
        <fullName evidence="1">Uncharacterized protein</fullName>
    </submittedName>
</protein>
<evidence type="ECO:0000313" key="2">
    <source>
        <dbReference type="Proteomes" id="UP000475862"/>
    </source>
</evidence>